<dbReference type="Gene3D" id="3.40.640.10">
    <property type="entry name" value="Type I PLP-dependent aspartate aminotransferase-like (Major domain)"/>
    <property type="match status" value="1"/>
</dbReference>
<name>A0A8H4LPN0_9HYPO</name>
<keyword evidence="7 11" id="KW-0663">Pyridoxal phosphate</keyword>
<dbReference type="OrthoDB" id="10260828at2759"/>
<evidence type="ECO:0000256" key="2">
    <source>
        <dbReference type="ARBA" id="ARBA00008954"/>
    </source>
</evidence>
<keyword evidence="13" id="KW-1185">Reference proteome</keyword>
<evidence type="ECO:0000313" key="12">
    <source>
        <dbReference type="EMBL" id="KAF4503898.1"/>
    </source>
</evidence>
<reference evidence="12 13" key="1">
    <citation type="journal article" date="2020" name="Genome Biol. Evol.">
        <title>A new high-quality draft genome assembly of the Chinese cordyceps Ophiocordyceps sinensis.</title>
        <authorList>
            <person name="Shu R."/>
            <person name="Zhang J."/>
            <person name="Meng Q."/>
            <person name="Zhang H."/>
            <person name="Zhou G."/>
            <person name="Li M."/>
            <person name="Wu P."/>
            <person name="Zhao Y."/>
            <person name="Chen C."/>
            <person name="Qin Q."/>
        </authorList>
    </citation>
    <scope>NUCLEOTIDE SEQUENCE [LARGE SCALE GENOMIC DNA]</scope>
    <source>
        <strain evidence="12 13">IOZ07</strain>
    </source>
</reference>
<gene>
    <name evidence="12" type="ORF">G6O67_008834</name>
</gene>
<dbReference type="PANTHER" id="PTHR43206:SF1">
    <property type="entry name" value="4-AMINOBUTYRATE AMINOTRANSFERASE, MITOCHONDRIAL"/>
    <property type="match status" value="1"/>
</dbReference>
<dbReference type="FunFam" id="3.40.640.10:FF:000029">
    <property type="entry name" value="4-aminobutyrate aminotransferase, mitochondrial"/>
    <property type="match status" value="1"/>
</dbReference>
<dbReference type="GO" id="GO:0034386">
    <property type="term" value="F:4-aminobutyrate:2-oxoglutarate transaminase activity"/>
    <property type="evidence" value="ECO:0007669"/>
    <property type="project" value="UniProtKB-EC"/>
</dbReference>
<dbReference type="GO" id="GO:0030170">
    <property type="term" value="F:pyridoxal phosphate binding"/>
    <property type="evidence" value="ECO:0007669"/>
    <property type="project" value="InterPro"/>
</dbReference>
<evidence type="ECO:0000256" key="3">
    <source>
        <dbReference type="ARBA" id="ARBA00012912"/>
    </source>
</evidence>
<proteinExistence type="inferred from homology"/>
<keyword evidence="5" id="KW-0032">Aminotransferase</keyword>
<organism evidence="12 13">
    <name type="scientific">Ophiocordyceps sinensis</name>
    <dbReference type="NCBI Taxonomy" id="72228"/>
    <lineage>
        <taxon>Eukaryota</taxon>
        <taxon>Fungi</taxon>
        <taxon>Dikarya</taxon>
        <taxon>Ascomycota</taxon>
        <taxon>Pezizomycotina</taxon>
        <taxon>Sordariomycetes</taxon>
        <taxon>Hypocreomycetidae</taxon>
        <taxon>Hypocreales</taxon>
        <taxon>Ophiocordycipitaceae</taxon>
        <taxon>Ophiocordyceps</taxon>
    </lineage>
</organism>
<dbReference type="InterPro" id="IPR015422">
    <property type="entry name" value="PyrdxlP-dep_Trfase_small"/>
</dbReference>
<dbReference type="CDD" id="cd00610">
    <property type="entry name" value="OAT_like"/>
    <property type="match status" value="1"/>
</dbReference>
<dbReference type="InterPro" id="IPR004631">
    <property type="entry name" value="4NH2But_aminotransferase_euk"/>
</dbReference>
<evidence type="ECO:0000256" key="5">
    <source>
        <dbReference type="ARBA" id="ARBA00022576"/>
    </source>
</evidence>
<evidence type="ECO:0000256" key="10">
    <source>
        <dbReference type="ARBA" id="ARBA00048021"/>
    </source>
</evidence>
<dbReference type="InterPro" id="IPR015421">
    <property type="entry name" value="PyrdxlP-dep_Trfase_major"/>
</dbReference>
<dbReference type="PIRSF" id="PIRSF000521">
    <property type="entry name" value="Transaminase_4ab_Lys_Orn"/>
    <property type="match status" value="1"/>
</dbReference>
<evidence type="ECO:0000256" key="8">
    <source>
        <dbReference type="ARBA" id="ARBA00030204"/>
    </source>
</evidence>
<dbReference type="Pfam" id="PF00202">
    <property type="entry name" value="Aminotran_3"/>
    <property type="match status" value="1"/>
</dbReference>
<dbReference type="SUPFAM" id="SSF53383">
    <property type="entry name" value="PLP-dependent transferases"/>
    <property type="match status" value="1"/>
</dbReference>
<dbReference type="InterPro" id="IPR015424">
    <property type="entry name" value="PyrdxlP-dep_Trfase"/>
</dbReference>
<evidence type="ECO:0000256" key="1">
    <source>
        <dbReference type="ARBA" id="ARBA00001933"/>
    </source>
</evidence>
<dbReference type="EMBL" id="JAAVMX010000013">
    <property type="protein sequence ID" value="KAF4503898.1"/>
    <property type="molecule type" value="Genomic_DNA"/>
</dbReference>
<accession>A0A8H4LPN0</accession>
<evidence type="ECO:0000256" key="9">
    <source>
        <dbReference type="ARBA" id="ARBA00031787"/>
    </source>
</evidence>
<protein>
    <recommendedName>
        <fullName evidence="4">4-aminobutyrate aminotransferase</fullName>
        <ecNumber evidence="3">2.6.1.19</ecNumber>
    </recommendedName>
    <alternativeName>
        <fullName evidence="9">GABA aminotransferase</fullName>
    </alternativeName>
    <alternativeName>
        <fullName evidence="8">Gamma-amino-N-butyrate transaminase</fullName>
    </alternativeName>
</protein>
<sequence length="505" mass="55760">MSALRAAGAANALRPSVAAGSVASSRSFSSAGAMRMAAAKPFHKNEPRAPVLKTKSIPGPESSRYIEELNKSFETRSVNMMVDYTKSEGNYVADPDGNLLLDVYAQIASIPVGYNNPALAEVARSPEMVDAIINRPALGNFPAHTWASLLKTGVLKVAPKGLDNVYTAMAGSDANEIAYKAAFMYRRQLERGGPDAEFTPEELESTMRNEAPGAPHLSILSFKQGFHGRLFGSLSTTRSKPIHKLDIPAFDWPQATFPKCKYPLDQYAEENAKAERASLDEVEHLIKTWRLPPAAVVVEPIQSEGGDNHALPSFFQKLRALTKKHNVLLIVDEVQTGVGATGKFWAHDHWNLQDPPDMVTFSKKAQTAGYYYRSKDLRPNKPYRQFNTWMGDPAKALLFRGIINEIERHDLVNHTAKVGDYLYGKLESLARQYPEHFQNLRGKGQGTFIAFDNPKRDAFLAKAKTFGINIGGSGTGAVRLRPMLIFQEHHADILVEALEKIVKAL</sequence>
<dbReference type="Gene3D" id="3.90.1150.10">
    <property type="entry name" value="Aspartate Aminotransferase, domain 1"/>
    <property type="match status" value="1"/>
</dbReference>
<keyword evidence="6" id="KW-0808">Transferase</keyword>
<dbReference type="AlphaFoldDB" id="A0A8H4LPN0"/>
<dbReference type="GO" id="GO:0009450">
    <property type="term" value="P:gamma-aminobutyric acid catabolic process"/>
    <property type="evidence" value="ECO:0007669"/>
    <property type="project" value="TreeGrafter"/>
</dbReference>
<evidence type="ECO:0000256" key="4">
    <source>
        <dbReference type="ARBA" id="ARBA00018543"/>
    </source>
</evidence>
<dbReference type="PANTHER" id="PTHR43206">
    <property type="entry name" value="AMINOTRANSFERASE"/>
    <property type="match status" value="1"/>
</dbReference>
<comment type="cofactor">
    <cofactor evidence="1">
        <name>pyridoxal 5'-phosphate</name>
        <dbReference type="ChEBI" id="CHEBI:597326"/>
    </cofactor>
</comment>
<comment type="catalytic activity">
    <reaction evidence="10">
        <text>4-aminobutanoate + 2-oxoglutarate = succinate semialdehyde + L-glutamate</text>
        <dbReference type="Rhea" id="RHEA:23352"/>
        <dbReference type="ChEBI" id="CHEBI:16810"/>
        <dbReference type="ChEBI" id="CHEBI:29985"/>
        <dbReference type="ChEBI" id="CHEBI:57706"/>
        <dbReference type="ChEBI" id="CHEBI:59888"/>
        <dbReference type="EC" id="2.6.1.19"/>
    </reaction>
</comment>
<dbReference type="Proteomes" id="UP000557566">
    <property type="component" value="Unassembled WGS sequence"/>
</dbReference>
<dbReference type="EC" id="2.6.1.19" evidence="3"/>
<comment type="caution">
    <text evidence="12">The sequence shown here is derived from an EMBL/GenBank/DDBJ whole genome shotgun (WGS) entry which is preliminary data.</text>
</comment>
<evidence type="ECO:0000256" key="7">
    <source>
        <dbReference type="ARBA" id="ARBA00022898"/>
    </source>
</evidence>
<evidence type="ECO:0000313" key="13">
    <source>
        <dbReference type="Proteomes" id="UP000557566"/>
    </source>
</evidence>
<evidence type="ECO:0000256" key="6">
    <source>
        <dbReference type="ARBA" id="ARBA00022679"/>
    </source>
</evidence>
<comment type="similarity">
    <text evidence="2 11">Belongs to the class-III pyridoxal-phosphate-dependent aminotransferase family.</text>
</comment>
<evidence type="ECO:0000256" key="11">
    <source>
        <dbReference type="RuleBase" id="RU003560"/>
    </source>
</evidence>
<dbReference type="InterPro" id="IPR005814">
    <property type="entry name" value="Aminotrans_3"/>
</dbReference>
<dbReference type="GO" id="GO:0005739">
    <property type="term" value="C:mitochondrion"/>
    <property type="evidence" value="ECO:0007669"/>
    <property type="project" value="TreeGrafter"/>
</dbReference>
<dbReference type="NCBIfam" id="TIGR00699">
    <property type="entry name" value="GABAtrns_euk"/>
    <property type="match status" value="1"/>
</dbReference>